<evidence type="ECO:0000313" key="2">
    <source>
        <dbReference type="EMBL" id="MFX61804.1"/>
    </source>
</evidence>
<feature type="domain" description="Putative exodeoxyribonuclease 8 PDDEXK-like" evidence="1">
    <location>
        <begin position="44"/>
        <end position="254"/>
    </location>
</feature>
<gene>
    <name evidence="2" type="ORF">ED173_02160</name>
</gene>
<dbReference type="EMBL" id="RNGN01000004">
    <property type="protein sequence ID" value="MFX61804.1"/>
    <property type="molecule type" value="Genomic_DNA"/>
</dbReference>
<reference evidence="2" key="1">
    <citation type="submission" date="2018-10" db="EMBL/GenBank/DDBJ databases">
        <authorList>
            <consortium name="PulseNet: The National Subtyping Network for Foodborne Disease Surveillance"/>
            <person name="Tarr C.L."/>
            <person name="Trees E."/>
            <person name="Katz L.S."/>
            <person name="Carleton-Romer H.A."/>
            <person name="Stroika S."/>
            <person name="Kucerova Z."/>
            <person name="Roache K.F."/>
            <person name="Sabol A.L."/>
            <person name="Besser J."/>
            <person name="Gerner-Smidt P."/>
        </authorList>
    </citation>
    <scope>NUCLEOTIDE SEQUENCE [LARGE SCALE GENOMIC DNA]</scope>
    <source>
        <strain evidence="2">PNUSAS059279</strain>
    </source>
</reference>
<dbReference type="AlphaFoldDB" id="A0A3K5YJZ7"/>
<dbReference type="InterPro" id="IPR024432">
    <property type="entry name" value="Put_RecE_PDDEXK-like_dom"/>
</dbReference>
<accession>A0A3K5YJZ7</accession>
<organism evidence="2">
    <name type="scientific">Salmonella enterica</name>
    <name type="common">Salmonella choleraesuis</name>
    <dbReference type="NCBI Taxonomy" id="28901"/>
    <lineage>
        <taxon>Bacteria</taxon>
        <taxon>Pseudomonadati</taxon>
        <taxon>Pseudomonadota</taxon>
        <taxon>Gammaproteobacteria</taxon>
        <taxon>Enterobacterales</taxon>
        <taxon>Enterobacteriaceae</taxon>
        <taxon>Salmonella</taxon>
    </lineage>
</organism>
<protein>
    <submittedName>
        <fullName evidence="2">Exodeoxyribonuclease VIII</fullName>
    </submittedName>
</protein>
<evidence type="ECO:0000259" key="1">
    <source>
        <dbReference type="Pfam" id="PF12684"/>
    </source>
</evidence>
<sequence>MNAGIYFDISNEDYHAGDGVSKSQLDMVAKNPSLLKWVKAAPEDEEKKSALDMGTALHCLLLEPKEFDKRFIVAPEFNRRTNQGKADEAAFMKDVAGMGMTVMDSEQGRKLKLMRDSAMAHPAARWMLEAPGHCEASMYWNDEETGELCRIRPDKWLNEHNVIVDVKKVADMDRFARHIEEFRYHVQAEMYREGALKVTGQPHGFFFIAVSETIDCGRYPVRVFQLDEYDADIGYQLFRRDLNTYHQCRENDDWGGVEIIQRPGWARKNDNSMY</sequence>
<comment type="caution">
    <text evidence="2">The sequence shown here is derived from an EMBL/GenBank/DDBJ whole genome shotgun (WGS) entry which is preliminary data.</text>
</comment>
<dbReference type="Pfam" id="PF12684">
    <property type="entry name" value="DUF3799"/>
    <property type="match status" value="1"/>
</dbReference>
<proteinExistence type="predicted"/>
<dbReference type="Gene3D" id="3.90.320.10">
    <property type="match status" value="1"/>
</dbReference>
<name>A0A3K5YJZ7_SALER</name>
<dbReference type="Proteomes" id="UP000885417">
    <property type="component" value="Unassembled WGS sequence"/>
</dbReference>
<dbReference type="InterPro" id="IPR011604">
    <property type="entry name" value="PDDEXK-like_dom_sf"/>
</dbReference>